<dbReference type="PANTHER" id="PTHR13044:SF2">
    <property type="entry name" value="CYCLIC AMP-DEPENDENT TRANSCRIPTION FACTOR ATF-4"/>
    <property type="match status" value="1"/>
</dbReference>
<comment type="subcellular location">
    <subcellularLocation>
        <location evidence="1">Nucleus</location>
    </subcellularLocation>
</comment>
<evidence type="ECO:0000256" key="6">
    <source>
        <dbReference type="ARBA" id="ARBA00023108"/>
    </source>
</evidence>
<dbReference type="GO" id="GO:0048511">
    <property type="term" value="P:rhythmic process"/>
    <property type="evidence" value="ECO:0007669"/>
    <property type="project" value="UniProtKB-KW"/>
</dbReference>
<evidence type="ECO:0000256" key="12">
    <source>
        <dbReference type="SAM" id="MobiDB-lite"/>
    </source>
</evidence>
<proteinExistence type="inferred from homology"/>
<feature type="compositionally biased region" description="Polar residues" evidence="12">
    <location>
        <begin position="135"/>
        <end position="151"/>
    </location>
</feature>
<feature type="compositionally biased region" description="Low complexity" evidence="12">
    <location>
        <begin position="43"/>
        <end position="54"/>
    </location>
</feature>
<dbReference type="GO" id="GO:1990590">
    <property type="term" value="C:ATF1-ATF4 transcription factor complex"/>
    <property type="evidence" value="ECO:0007669"/>
    <property type="project" value="TreeGrafter"/>
</dbReference>
<dbReference type="PROSITE" id="PS50217">
    <property type="entry name" value="BZIP"/>
    <property type="match status" value="1"/>
</dbReference>
<feature type="region of interest" description="Disordered" evidence="12">
    <location>
        <begin position="15"/>
        <end position="71"/>
    </location>
</feature>
<keyword evidence="4" id="KW-0678">Repressor</keyword>
<evidence type="ECO:0000256" key="3">
    <source>
        <dbReference type="ARBA" id="ARBA00018846"/>
    </source>
</evidence>
<feature type="compositionally biased region" description="Low complexity" evidence="12">
    <location>
        <begin position="245"/>
        <end position="265"/>
    </location>
</feature>
<dbReference type="GO" id="GO:0000977">
    <property type="term" value="F:RNA polymerase II transcription regulatory region sequence-specific DNA binding"/>
    <property type="evidence" value="ECO:0007669"/>
    <property type="project" value="TreeGrafter"/>
</dbReference>
<evidence type="ECO:0000256" key="11">
    <source>
        <dbReference type="ARBA" id="ARBA00032136"/>
    </source>
</evidence>
<feature type="compositionally biased region" description="Pro residues" evidence="12">
    <location>
        <begin position="170"/>
        <end position="182"/>
    </location>
</feature>
<name>A0A673N4Q5_9TELE</name>
<accession>A0A673N4Q5</accession>
<evidence type="ECO:0000313" key="14">
    <source>
        <dbReference type="Ensembl" id="ENSSRHP00000095583.1"/>
    </source>
</evidence>
<feature type="region of interest" description="Disordered" evidence="12">
    <location>
        <begin position="232"/>
        <end position="265"/>
    </location>
</feature>
<dbReference type="SMART" id="SM00338">
    <property type="entry name" value="BRLZ"/>
    <property type="match status" value="1"/>
</dbReference>
<keyword evidence="6" id="KW-0090">Biological rhythms</keyword>
<dbReference type="Proteomes" id="UP000472270">
    <property type="component" value="Unassembled WGS sequence"/>
</dbReference>
<dbReference type="GO" id="GO:1990589">
    <property type="term" value="C:ATF4-CREB1 transcription factor complex"/>
    <property type="evidence" value="ECO:0007669"/>
    <property type="project" value="TreeGrafter"/>
</dbReference>
<evidence type="ECO:0000256" key="2">
    <source>
        <dbReference type="ARBA" id="ARBA00007163"/>
    </source>
</evidence>
<dbReference type="Ensembl" id="ENSSRHT00000098177.1">
    <property type="protein sequence ID" value="ENSSRHP00000095583.1"/>
    <property type="gene ID" value="ENSSRHG00000047001.1"/>
</dbReference>
<keyword evidence="9" id="KW-0804">Transcription</keyword>
<feature type="region of interest" description="Disordered" evidence="12">
    <location>
        <begin position="271"/>
        <end position="290"/>
    </location>
</feature>
<evidence type="ECO:0000256" key="9">
    <source>
        <dbReference type="ARBA" id="ARBA00023163"/>
    </source>
</evidence>
<evidence type="ECO:0000313" key="15">
    <source>
        <dbReference type="Proteomes" id="UP000472270"/>
    </source>
</evidence>
<dbReference type="PROSITE" id="PS00036">
    <property type="entry name" value="BZIP_BASIC"/>
    <property type="match status" value="1"/>
</dbReference>
<keyword evidence="10" id="KW-0539">Nucleus</keyword>
<evidence type="ECO:0000256" key="7">
    <source>
        <dbReference type="ARBA" id="ARBA00023125"/>
    </source>
</evidence>
<dbReference type="GO" id="GO:0001228">
    <property type="term" value="F:DNA-binding transcription activator activity, RNA polymerase II-specific"/>
    <property type="evidence" value="ECO:0007669"/>
    <property type="project" value="TreeGrafter"/>
</dbReference>
<evidence type="ECO:0000256" key="5">
    <source>
        <dbReference type="ARBA" id="ARBA00023015"/>
    </source>
</evidence>
<dbReference type="PANTHER" id="PTHR13044">
    <property type="entry name" value="ACTIVATING TRANSCRIPTION FACTOR ATF 4/5"/>
    <property type="match status" value="1"/>
</dbReference>
<dbReference type="InterPro" id="IPR004827">
    <property type="entry name" value="bZIP"/>
</dbReference>
<feature type="region of interest" description="Disordered" evidence="12">
    <location>
        <begin position="117"/>
        <end position="186"/>
    </location>
</feature>
<dbReference type="AlphaFoldDB" id="A0A673N4Q5"/>
<keyword evidence="15" id="KW-1185">Reference proteome</keyword>
<evidence type="ECO:0000256" key="1">
    <source>
        <dbReference type="ARBA" id="ARBA00004123"/>
    </source>
</evidence>
<dbReference type="InterPro" id="IPR046347">
    <property type="entry name" value="bZIP_sf"/>
</dbReference>
<evidence type="ECO:0000256" key="10">
    <source>
        <dbReference type="ARBA" id="ARBA00023242"/>
    </source>
</evidence>
<dbReference type="FunFam" id="1.20.5.170:FF:000021">
    <property type="entry name" value="Cyclic AMP-dependent transcription factor ATF-4"/>
    <property type="match status" value="1"/>
</dbReference>
<dbReference type="SUPFAM" id="SSF57959">
    <property type="entry name" value="Leucine zipper domain"/>
    <property type="match status" value="1"/>
</dbReference>
<dbReference type="CDD" id="cd14692">
    <property type="entry name" value="bZIP_ATF4"/>
    <property type="match status" value="1"/>
</dbReference>
<feature type="compositionally biased region" description="Pro residues" evidence="12">
    <location>
        <begin position="235"/>
        <end position="244"/>
    </location>
</feature>
<reference evidence="14" key="1">
    <citation type="submission" date="2025-08" db="UniProtKB">
        <authorList>
            <consortium name="Ensembl"/>
        </authorList>
    </citation>
    <scope>IDENTIFICATION</scope>
</reference>
<keyword evidence="5" id="KW-0805">Transcription regulation</keyword>
<gene>
    <name evidence="14" type="primary">atf4b</name>
</gene>
<keyword evidence="7" id="KW-0238">DNA-binding</keyword>
<sequence>MSSRFGQDDMEVLLWDPSSPMADPLGSFLDKDEEVLPLGGTESPLSSFSSSPLPSLSPPCTPPSLQRGEKAGLNQLSLSWFSSDELCQDNGDHSFSEMDWMTERIDLSEFDLESLIDSYDSEDPPSSPEELIASLESQIDLESQPVASNNTPSPSPPPQAELEIKSEPASPVPSPSILPPESPTDTLELGCEVDIMRVPKIVLSLSPTRIVLVLAPKEEANVMATHQVEVVVDNPPSPTSPDPQTPQSEPPSLTGRVKSASGSKVVVEKKKLKKMEQNKTAATRYRQKKRAEQEALQSECAALEERNEELAEKAESLTKEIQYLKELMDEVKRARESRNIKS</sequence>
<comment type="similarity">
    <text evidence="2">Belongs to the bZIP family.</text>
</comment>
<dbReference type="Gene3D" id="1.20.5.170">
    <property type="match status" value="1"/>
</dbReference>
<dbReference type="GO" id="GO:0042981">
    <property type="term" value="P:regulation of apoptotic process"/>
    <property type="evidence" value="ECO:0007669"/>
    <property type="project" value="UniProtKB-ARBA"/>
</dbReference>
<evidence type="ECO:0000256" key="4">
    <source>
        <dbReference type="ARBA" id="ARBA00022491"/>
    </source>
</evidence>
<protein>
    <recommendedName>
        <fullName evidence="3">Cyclic AMP-dependent transcription factor ATF-4</fullName>
    </recommendedName>
    <alternativeName>
        <fullName evidence="11">Activating transcription factor 4</fullName>
    </alternativeName>
</protein>
<evidence type="ECO:0000259" key="13">
    <source>
        <dbReference type="PROSITE" id="PS50217"/>
    </source>
</evidence>
<reference evidence="14" key="2">
    <citation type="submission" date="2025-09" db="UniProtKB">
        <authorList>
            <consortium name="Ensembl"/>
        </authorList>
    </citation>
    <scope>IDENTIFICATION</scope>
</reference>
<keyword evidence="8" id="KW-0010">Activator</keyword>
<organism evidence="14 15">
    <name type="scientific">Sinocyclocheilus rhinocerous</name>
    <dbReference type="NCBI Taxonomy" id="307959"/>
    <lineage>
        <taxon>Eukaryota</taxon>
        <taxon>Metazoa</taxon>
        <taxon>Chordata</taxon>
        <taxon>Craniata</taxon>
        <taxon>Vertebrata</taxon>
        <taxon>Euteleostomi</taxon>
        <taxon>Actinopterygii</taxon>
        <taxon>Neopterygii</taxon>
        <taxon>Teleostei</taxon>
        <taxon>Ostariophysi</taxon>
        <taxon>Cypriniformes</taxon>
        <taxon>Cyprinidae</taxon>
        <taxon>Cyprininae</taxon>
        <taxon>Sinocyclocheilus</taxon>
    </lineage>
</organism>
<feature type="domain" description="BZIP" evidence="13">
    <location>
        <begin position="268"/>
        <end position="331"/>
    </location>
</feature>
<evidence type="ECO:0000256" key="8">
    <source>
        <dbReference type="ARBA" id="ARBA00023159"/>
    </source>
</evidence>
<dbReference type="Pfam" id="PF00170">
    <property type="entry name" value="bZIP_1"/>
    <property type="match status" value="1"/>
</dbReference>